<dbReference type="RefSeq" id="WP_353548497.1">
    <property type="nucleotide sequence ID" value="NZ_AP029612.1"/>
</dbReference>
<dbReference type="PROSITE" id="PS51257">
    <property type="entry name" value="PROKAR_LIPOPROTEIN"/>
    <property type="match status" value="1"/>
</dbReference>
<accession>A0AAT9GK29</accession>
<evidence type="ECO:0000256" key="1">
    <source>
        <dbReference type="SAM" id="SignalP"/>
    </source>
</evidence>
<feature type="signal peptide" evidence="1">
    <location>
        <begin position="1"/>
        <end position="18"/>
    </location>
</feature>
<dbReference type="AlphaFoldDB" id="A0AAT9GK29"/>
<protein>
    <submittedName>
        <fullName evidence="2">Uncharacterized protein</fullName>
    </submittedName>
</protein>
<gene>
    <name evidence="2" type="ORF">KACHI17_17410</name>
</gene>
<reference evidence="2" key="1">
    <citation type="submission" date="2024-02" db="EMBL/GenBank/DDBJ databases">
        <title>Sediminibacterium planktonica sp. nov. and Sediminibacterium longus sp. nov., isolated from surface lake and river water.</title>
        <authorList>
            <person name="Watanabe K."/>
            <person name="Takemine S."/>
            <person name="Ishii Y."/>
            <person name="Ogata Y."/>
            <person name="Shindo C."/>
            <person name="Suda W."/>
        </authorList>
    </citation>
    <scope>NUCLEOTIDE SEQUENCE</scope>
    <source>
        <strain evidence="2">KACHI17</strain>
    </source>
</reference>
<feature type="chain" id="PRO_5043523874" evidence="1">
    <location>
        <begin position="19"/>
        <end position="201"/>
    </location>
</feature>
<dbReference type="EMBL" id="AP029612">
    <property type="protein sequence ID" value="BFG70860.1"/>
    <property type="molecule type" value="Genomic_DNA"/>
</dbReference>
<sequence length="201" mass="22146">MKSILSILIAVLFFTACASDQKRVVVFSKGTAEINTENKTIKATDGAGHEDKTVDFVGKNVELTLNTPAGDAKVTLTENGYYIVNVKSDTIIGSQVNYTNPQLANQVITQEALRFKIDSLENLVANKNVGKANRNFFILPNSAVHITDNFDAIIIGPFHKMRSAEGKDGKAPEVYRFYSIKEIRETIAKLQGMTGEEKTEE</sequence>
<name>A0AAT9GK29_9BACT</name>
<keyword evidence="1" id="KW-0732">Signal</keyword>
<proteinExistence type="predicted"/>
<evidence type="ECO:0000313" key="2">
    <source>
        <dbReference type="EMBL" id="BFG70860.1"/>
    </source>
</evidence>
<organism evidence="2">
    <name type="scientific">Sediminibacterium sp. KACHI17</name>
    <dbReference type="NCBI Taxonomy" id="1751071"/>
    <lineage>
        <taxon>Bacteria</taxon>
        <taxon>Pseudomonadati</taxon>
        <taxon>Bacteroidota</taxon>
        <taxon>Chitinophagia</taxon>
        <taxon>Chitinophagales</taxon>
        <taxon>Chitinophagaceae</taxon>
        <taxon>Sediminibacterium</taxon>
    </lineage>
</organism>